<dbReference type="PANTHER" id="PTHR36986">
    <property type="entry name" value="UPF0643 PROTEIN PB2B2.08"/>
    <property type="match status" value="1"/>
</dbReference>
<dbReference type="PANTHER" id="PTHR36986:SF1">
    <property type="entry name" value="UPF0643 PROTEIN PB2B2.08"/>
    <property type="match status" value="1"/>
</dbReference>
<dbReference type="EMBL" id="WHUW01000010">
    <property type="protein sequence ID" value="KAF8441535.1"/>
    <property type="molecule type" value="Genomic_DNA"/>
</dbReference>
<gene>
    <name evidence="2" type="ORF">L210DRAFT_3398687</name>
</gene>
<comment type="caution">
    <text evidence="2">The sequence shown here is derived from an EMBL/GenBank/DDBJ whole genome shotgun (WGS) entry which is preliminary data.</text>
</comment>
<proteinExistence type="predicted"/>
<evidence type="ECO:0000313" key="3">
    <source>
        <dbReference type="Proteomes" id="UP001194468"/>
    </source>
</evidence>
<evidence type="ECO:0000256" key="1">
    <source>
        <dbReference type="SAM" id="MobiDB-lite"/>
    </source>
</evidence>
<dbReference type="Proteomes" id="UP001194468">
    <property type="component" value="Unassembled WGS sequence"/>
</dbReference>
<evidence type="ECO:0000313" key="2">
    <source>
        <dbReference type="EMBL" id="KAF8441535.1"/>
    </source>
</evidence>
<reference evidence="2" key="1">
    <citation type="submission" date="2019-10" db="EMBL/GenBank/DDBJ databases">
        <authorList>
            <consortium name="DOE Joint Genome Institute"/>
            <person name="Kuo A."/>
            <person name="Miyauchi S."/>
            <person name="Kiss E."/>
            <person name="Drula E."/>
            <person name="Kohler A."/>
            <person name="Sanchez-Garcia M."/>
            <person name="Andreopoulos B."/>
            <person name="Barry K.W."/>
            <person name="Bonito G."/>
            <person name="Buee M."/>
            <person name="Carver A."/>
            <person name="Chen C."/>
            <person name="Cichocki N."/>
            <person name="Clum A."/>
            <person name="Culley D."/>
            <person name="Crous P.W."/>
            <person name="Fauchery L."/>
            <person name="Girlanda M."/>
            <person name="Hayes R."/>
            <person name="Keri Z."/>
            <person name="LaButti K."/>
            <person name="Lipzen A."/>
            <person name="Lombard V."/>
            <person name="Magnuson J."/>
            <person name="Maillard F."/>
            <person name="Morin E."/>
            <person name="Murat C."/>
            <person name="Nolan M."/>
            <person name="Ohm R."/>
            <person name="Pangilinan J."/>
            <person name="Pereira M."/>
            <person name="Perotto S."/>
            <person name="Peter M."/>
            <person name="Riley R."/>
            <person name="Sitrit Y."/>
            <person name="Stielow B."/>
            <person name="Szollosi G."/>
            <person name="Zifcakova L."/>
            <person name="Stursova M."/>
            <person name="Spatafora J.W."/>
            <person name="Tedersoo L."/>
            <person name="Vaario L.-M."/>
            <person name="Yamada A."/>
            <person name="Yan M."/>
            <person name="Wang P."/>
            <person name="Xu J."/>
            <person name="Bruns T."/>
            <person name="Baldrian P."/>
            <person name="Vilgalys R."/>
            <person name="Henrissat B."/>
            <person name="Grigoriev I.V."/>
            <person name="Hibbett D."/>
            <person name="Nagy L.G."/>
            <person name="Martin F.M."/>
        </authorList>
    </citation>
    <scope>NUCLEOTIDE SEQUENCE</scope>
    <source>
        <strain evidence="2">BED1</strain>
    </source>
</reference>
<protein>
    <submittedName>
        <fullName evidence="2">Uncharacterized protein</fullName>
    </submittedName>
</protein>
<organism evidence="2 3">
    <name type="scientific">Boletus edulis BED1</name>
    <dbReference type="NCBI Taxonomy" id="1328754"/>
    <lineage>
        <taxon>Eukaryota</taxon>
        <taxon>Fungi</taxon>
        <taxon>Dikarya</taxon>
        <taxon>Basidiomycota</taxon>
        <taxon>Agaricomycotina</taxon>
        <taxon>Agaricomycetes</taxon>
        <taxon>Agaricomycetidae</taxon>
        <taxon>Boletales</taxon>
        <taxon>Boletineae</taxon>
        <taxon>Boletaceae</taxon>
        <taxon>Boletoideae</taxon>
        <taxon>Boletus</taxon>
    </lineage>
</organism>
<accession>A0AAD4BWG7</accession>
<sequence length="309" mass="34832">MGLISHHTGERQLLQFPFFSLLLKSQPLHLVLYRARTSCRLTQLESSPPHPTSCIPMGLTLYQRPSEHASDLPLDEAPPVEEPKQRDPHVIPTFTSESLTKPSSTVLYLPPLLSSLPRNLSNLSIAPISADRPPLVTETRLPDIDPVSLSLHRALHNFHPLSEDYAGLPYALAFNWSELDLPEDDEREWYAVVFRSRRKQGSDSSPLYEADRKAHEEAVSNGGVSHNTPVLIMYWYGVPNPDTGMNLATCIWQSRKHAIAANSRPHHIRAMKLAAVSYEIYALERYRLSKVKGEKKIIVEDFSGVECGW</sequence>
<keyword evidence="3" id="KW-1185">Reference proteome</keyword>
<dbReference type="AlphaFoldDB" id="A0AAD4BWG7"/>
<reference evidence="2" key="2">
    <citation type="journal article" date="2020" name="Nat. Commun.">
        <title>Large-scale genome sequencing of mycorrhizal fungi provides insights into the early evolution of symbiotic traits.</title>
        <authorList>
            <person name="Miyauchi S."/>
            <person name="Kiss E."/>
            <person name="Kuo A."/>
            <person name="Drula E."/>
            <person name="Kohler A."/>
            <person name="Sanchez-Garcia M."/>
            <person name="Morin E."/>
            <person name="Andreopoulos B."/>
            <person name="Barry K.W."/>
            <person name="Bonito G."/>
            <person name="Buee M."/>
            <person name="Carver A."/>
            <person name="Chen C."/>
            <person name="Cichocki N."/>
            <person name="Clum A."/>
            <person name="Culley D."/>
            <person name="Crous P.W."/>
            <person name="Fauchery L."/>
            <person name="Girlanda M."/>
            <person name="Hayes R.D."/>
            <person name="Keri Z."/>
            <person name="LaButti K."/>
            <person name="Lipzen A."/>
            <person name="Lombard V."/>
            <person name="Magnuson J."/>
            <person name="Maillard F."/>
            <person name="Murat C."/>
            <person name="Nolan M."/>
            <person name="Ohm R.A."/>
            <person name="Pangilinan J."/>
            <person name="Pereira M.F."/>
            <person name="Perotto S."/>
            <person name="Peter M."/>
            <person name="Pfister S."/>
            <person name="Riley R."/>
            <person name="Sitrit Y."/>
            <person name="Stielow J.B."/>
            <person name="Szollosi G."/>
            <person name="Zifcakova L."/>
            <person name="Stursova M."/>
            <person name="Spatafora J.W."/>
            <person name="Tedersoo L."/>
            <person name="Vaario L.M."/>
            <person name="Yamada A."/>
            <person name="Yan M."/>
            <person name="Wang P."/>
            <person name="Xu J."/>
            <person name="Bruns T."/>
            <person name="Baldrian P."/>
            <person name="Vilgalys R."/>
            <person name="Dunand C."/>
            <person name="Henrissat B."/>
            <person name="Grigoriev I.V."/>
            <person name="Hibbett D."/>
            <person name="Nagy L.G."/>
            <person name="Martin F.M."/>
        </authorList>
    </citation>
    <scope>NUCLEOTIDE SEQUENCE</scope>
    <source>
        <strain evidence="2">BED1</strain>
    </source>
</reference>
<name>A0AAD4BWG7_BOLED</name>
<feature type="region of interest" description="Disordered" evidence="1">
    <location>
        <begin position="67"/>
        <end position="87"/>
    </location>
</feature>